<keyword evidence="2" id="KW-1185">Reference proteome</keyword>
<dbReference type="EMBL" id="KV012915">
    <property type="protein sequence ID" value="KZV24100.1"/>
    <property type="molecule type" value="Genomic_DNA"/>
</dbReference>
<dbReference type="AlphaFoldDB" id="A0A2Z7AT91"/>
<sequence>MRESTRRGHVLVNVSELTGIFSITQIRVNSGVVDRSVGGARRICSVHEFLRQLTREFFSSFELLNLSSRAVSTVVVETSEEA</sequence>
<evidence type="ECO:0000313" key="2">
    <source>
        <dbReference type="Proteomes" id="UP000250235"/>
    </source>
</evidence>
<gene>
    <name evidence="1" type="ORF">F511_20230</name>
</gene>
<dbReference type="Proteomes" id="UP000250235">
    <property type="component" value="Unassembled WGS sequence"/>
</dbReference>
<accession>A0A2Z7AT91</accession>
<evidence type="ECO:0000313" key="1">
    <source>
        <dbReference type="EMBL" id="KZV24100.1"/>
    </source>
</evidence>
<reference evidence="1 2" key="1">
    <citation type="journal article" date="2015" name="Proc. Natl. Acad. Sci. U.S.A.">
        <title>The resurrection genome of Boea hygrometrica: A blueprint for survival of dehydration.</title>
        <authorList>
            <person name="Xiao L."/>
            <person name="Yang G."/>
            <person name="Zhang L."/>
            <person name="Yang X."/>
            <person name="Zhao S."/>
            <person name="Ji Z."/>
            <person name="Zhou Q."/>
            <person name="Hu M."/>
            <person name="Wang Y."/>
            <person name="Chen M."/>
            <person name="Xu Y."/>
            <person name="Jin H."/>
            <person name="Xiao X."/>
            <person name="Hu G."/>
            <person name="Bao F."/>
            <person name="Hu Y."/>
            <person name="Wan P."/>
            <person name="Li L."/>
            <person name="Deng X."/>
            <person name="Kuang T."/>
            <person name="Xiang C."/>
            <person name="Zhu J.K."/>
            <person name="Oliver M.J."/>
            <person name="He Y."/>
        </authorList>
    </citation>
    <scope>NUCLEOTIDE SEQUENCE [LARGE SCALE GENOMIC DNA]</scope>
    <source>
        <strain evidence="2">cv. XS01</strain>
    </source>
</reference>
<protein>
    <submittedName>
        <fullName evidence="1">Uncharacterized protein</fullName>
    </submittedName>
</protein>
<name>A0A2Z7AT91_9LAMI</name>
<organism evidence="1 2">
    <name type="scientific">Dorcoceras hygrometricum</name>
    <dbReference type="NCBI Taxonomy" id="472368"/>
    <lineage>
        <taxon>Eukaryota</taxon>
        <taxon>Viridiplantae</taxon>
        <taxon>Streptophyta</taxon>
        <taxon>Embryophyta</taxon>
        <taxon>Tracheophyta</taxon>
        <taxon>Spermatophyta</taxon>
        <taxon>Magnoliopsida</taxon>
        <taxon>eudicotyledons</taxon>
        <taxon>Gunneridae</taxon>
        <taxon>Pentapetalae</taxon>
        <taxon>asterids</taxon>
        <taxon>lamiids</taxon>
        <taxon>Lamiales</taxon>
        <taxon>Gesneriaceae</taxon>
        <taxon>Didymocarpoideae</taxon>
        <taxon>Trichosporeae</taxon>
        <taxon>Loxocarpinae</taxon>
        <taxon>Dorcoceras</taxon>
    </lineage>
</organism>
<proteinExistence type="predicted"/>